<name>A0ACC3S6J3_9PEZI</name>
<sequence>MDQEITHVHSRNALTWHIYPPSKTPKAQPWSSMQTTSKETIGNLTLCPNTWIQIDLGRDGLHWAYLCEMRRHSPNPGPGPSPSPSQTSAFASKRSSKPQVLLLVNWAYDPFDRPEGLTSETVRATEARKRVLRRNGMEMGIEIRLGGREGTEVLLVLSTHFQILGQGAIVGCLGVQEEEDGDEDGVTMTERGGDGRRVVLCERIWIDRVTGVLQEGRLVAPAEFQCDDDEEHEQASQSDARNGDYVPEFWPGRFTRFAASTKHGRHRRSKDDDADDADGEENEAYEAPATLSDPQDDDYVPEIWPSPCTRSVVSGKRARNVSSDEDDTDDDA</sequence>
<gene>
    <name evidence="1" type="ORF">M8818_005963</name>
</gene>
<keyword evidence="2" id="KW-1185">Reference proteome</keyword>
<dbReference type="Proteomes" id="UP001320706">
    <property type="component" value="Unassembled WGS sequence"/>
</dbReference>
<reference evidence="1" key="1">
    <citation type="submission" date="2024-02" db="EMBL/GenBank/DDBJ databases">
        <title>Metagenome Assembled Genome of Zalaria obscura JY119.</title>
        <authorList>
            <person name="Vighnesh L."/>
            <person name="Jagadeeshwari U."/>
            <person name="Venkata Ramana C."/>
            <person name="Sasikala C."/>
        </authorList>
    </citation>
    <scope>NUCLEOTIDE SEQUENCE</scope>
    <source>
        <strain evidence="1">JY119</strain>
    </source>
</reference>
<evidence type="ECO:0000313" key="2">
    <source>
        <dbReference type="Proteomes" id="UP001320706"/>
    </source>
</evidence>
<organism evidence="1 2">
    <name type="scientific">Zalaria obscura</name>
    <dbReference type="NCBI Taxonomy" id="2024903"/>
    <lineage>
        <taxon>Eukaryota</taxon>
        <taxon>Fungi</taxon>
        <taxon>Dikarya</taxon>
        <taxon>Ascomycota</taxon>
        <taxon>Pezizomycotina</taxon>
        <taxon>Dothideomycetes</taxon>
        <taxon>Dothideomycetidae</taxon>
        <taxon>Dothideales</taxon>
        <taxon>Zalariaceae</taxon>
        <taxon>Zalaria</taxon>
    </lineage>
</organism>
<proteinExistence type="predicted"/>
<accession>A0ACC3S6J3</accession>
<comment type="caution">
    <text evidence="1">The sequence shown here is derived from an EMBL/GenBank/DDBJ whole genome shotgun (WGS) entry which is preliminary data.</text>
</comment>
<evidence type="ECO:0000313" key="1">
    <source>
        <dbReference type="EMBL" id="KAK8200648.1"/>
    </source>
</evidence>
<dbReference type="EMBL" id="JAMKPW020000038">
    <property type="protein sequence ID" value="KAK8200648.1"/>
    <property type="molecule type" value="Genomic_DNA"/>
</dbReference>
<protein>
    <submittedName>
        <fullName evidence="1">Uncharacterized protein</fullName>
    </submittedName>
</protein>